<dbReference type="Proteomes" id="UP000095751">
    <property type="component" value="Unassembled WGS sequence"/>
</dbReference>
<reference evidence="3 4" key="1">
    <citation type="submission" date="2016-09" db="EMBL/GenBank/DDBJ databases">
        <title>Extensive genetic diversity and differential bi-allelic expression allows diatom success in the polar Southern Ocean.</title>
        <authorList>
            <consortium name="DOE Joint Genome Institute"/>
            <person name="Mock T."/>
            <person name="Otillar R.P."/>
            <person name="Strauss J."/>
            <person name="Dupont C."/>
            <person name="Frickenhaus S."/>
            <person name="Maumus F."/>
            <person name="Mcmullan M."/>
            <person name="Sanges R."/>
            <person name="Schmutz J."/>
            <person name="Toseland A."/>
            <person name="Valas R."/>
            <person name="Veluchamy A."/>
            <person name="Ward B.J."/>
            <person name="Allen A."/>
            <person name="Barry K."/>
            <person name="Falciatore A."/>
            <person name="Ferrante M."/>
            <person name="Fortunato A.E."/>
            <person name="Gloeckner G."/>
            <person name="Gruber A."/>
            <person name="Hipkin R."/>
            <person name="Janech M."/>
            <person name="Kroth P."/>
            <person name="Leese F."/>
            <person name="Lindquist E."/>
            <person name="Lyon B.R."/>
            <person name="Martin J."/>
            <person name="Mayer C."/>
            <person name="Parker M."/>
            <person name="Quesneville H."/>
            <person name="Raymond J."/>
            <person name="Uhlig C."/>
            <person name="Valentin K.U."/>
            <person name="Worden A.Z."/>
            <person name="Armbrust E.V."/>
            <person name="Bowler C."/>
            <person name="Green B."/>
            <person name="Moulton V."/>
            <person name="Van Oosterhout C."/>
            <person name="Grigoriev I."/>
        </authorList>
    </citation>
    <scope>NUCLEOTIDE SEQUENCE [LARGE SCALE GENOMIC DNA]</scope>
    <source>
        <strain evidence="3 4">CCMP1102</strain>
    </source>
</reference>
<dbReference type="AlphaFoldDB" id="A0A1E7EX66"/>
<gene>
    <name evidence="3" type="ORF">FRACYDRAFT_247482</name>
</gene>
<feature type="region of interest" description="Disordered" evidence="1">
    <location>
        <begin position="561"/>
        <end position="616"/>
    </location>
</feature>
<feature type="region of interest" description="Disordered" evidence="1">
    <location>
        <begin position="1"/>
        <end position="40"/>
    </location>
</feature>
<dbReference type="EMBL" id="KV784372">
    <property type="protein sequence ID" value="OEU10405.1"/>
    <property type="molecule type" value="Genomic_DNA"/>
</dbReference>
<accession>A0A1E7EX66</accession>
<evidence type="ECO:0000256" key="1">
    <source>
        <dbReference type="SAM" id="MobiDB-lite"/>
    </source>
</evidence>
<dbReference type="InterPro" id="IPR003582">
    <property type="entry name" value="ShKT_dom"/>
</dbReference>
<name>A0A1E7EX66_9STRA</name>
<evidence type="ECO:0000313" key="3">
    <source>
        <dbReference type="EMBL" id="OEU10405.1"/>
    </source>
</evidence>
<protein>
    <recommendedName>
        <fullName evidence="2">ShKT domain-containing protein</fullName>
    </recommendedName>
</protein>
<dbReference type="PROSITE" id="PS51670">
    <property type="entry name" value="SHKT"/>
    <property type="match status" value="1"/>
</dbReference>
<proteinExistence type="predicted"/>
<dbReference type="InParanoid" id="A0A1E7EX66"/>
<keyword evidence="4" id="KW-1185">Reference proteome</keyword>
<dbReference type="OrthoDB" id="10651554at2759"/>
<dbReference type="KEGG" id="fcy:FRACYDRAFT_247482"/>
<evidence type="ECO:0000313" key="4">
    <source>
        <dbReference type="Proteomes" id="UP000095751"/>
    </source>
</evidence>
<feature type="compositionally biased region" description="Low complexity" evidence="1">
    <location>
        <begin position="575"/>
        <end position="588"/>
    </location>
</feature>
<feature type="domain" description="ShKT" evidence="2">
    <location>
        <begin position="619"/>
        <end position="665"/>
    </location>
</feature>
<organism evidence="3 4">
    <name type="scientific">Fragilariopsis cylindrus CCMP1102</name>
    <dbReference type="NCBI Taxonomy" id="635003"/>
    <lineage>
        <taxon>Eukaryota</taxon>
        <taxon>Sar</taxon>
        <taxon>Stramenopiles</taxon>
        <taxon>Ochrophyta</taxon>
        <taxon>Bacillariophyta</taxon>
        <taxon>Bacillariophyceae</taxon>
        <taxon>Bacillariophycidae</taxon>
        <taxon>Bacillariales</taxon>
        <taxon>Bacillariaceae</taxon>
        <taxon>Fragilariopsis</taxon>
    </lineage>
</organism>
<feature type="compositionally biased region" description="Polar residues" evidence="1">
    <location>
        <begin position="601"/>
        <end position="614"/>
    </location>
</feature>
<feature type="compositionally biased region" description="Low complexity" evidence="1">
    <location>
        <begin position="18"/>
        <end position="40"/>
    </location>
</feature>
<sequence length="720" mass="79909">MANTSTPIIKEEEEDPFSLLPHTTISSSSLSSSSEEDPLSLSSSCYFWNNTTTSSEEDDEDDEALFVVNLPPHTTTSSSSSISSVTTPFLDLPLVLVLTLEDRKIYTDDVSAYEYWVNNEESFYDWAYSFFIVVHHFLLEIYVQHTIDIDLQYDNHGVNVLYYNNTHPIGISINTFIDDNTDDVSIGSTSMFDRTDTDRIDPFTLASINQLFDRNDGFDTAAPTYDHLLLDPSASINQLFDHWVAESPMERGTEVAYNIFFRDGVSEEPCNAETSCYQADMYFDDSAGAMFIHGNVMIKDKVQQVKPPNKKYAAITWLAILFNGGADVTVYDNTYFGPEDCDNKQNSPIYNGATAIKNVAGSTTGYDKDPWSSTFPELLQYDANPPKKKNGKNWYCAGTRSCPVAAWNQTFVCNTAIGSNRRNAHKAVWPTDDISQVSSDAVAGKNVPNRTEALIKRGNKPGYFFSETVESVDVIEKEGMTAVIEFARRVAAAGEASQSLNDCTEGTRRFASRLDIVGINNNPCTSLWLSSGLASCNPCDYDGIECAPRDLSAGNQCSCNDDGGPRPTPSPVTVPSPTFSSPTTAVSPTPSPVVVPLPTKIPTSRPTPEPTVSSDDQKCRDDISFLFNSKKSCKWVGQKQTNKKCNKKWKDKKIFEWCPKTCDYCPEDCTNCDVKPLYKIFTRKVIVIIDPIRKQRRKSESGNSEIVSILPFDSDPPGQC</sequence>
<evidence type="ECO:0000259" key="2">
    <source>
        <dbReference type="PROSITE" id="PS51670"/>
    </source>
</evidence>